<dbReference type="EMBL" id="FOXU01000001">
    <property type="protein sequence ID" value="SFQ12442.1"/>
    <property type="molecule type" value="Genomic_DNA"/>
</dbReference>
<dbReference type="Gene3D" id="3.10.580.10">
    <property type="entry name" value="CBS-domain"/>
    <property type="match status" value="1"/>
</dbReference>
<protein>
    <submittedName>
        <fullName evidence="4">CBS domain-containing protein</fullName>
    </submittedName>
</protein>
<dbReference type="CDD" id="cd02205">
    <property type="entry name" value="CBS_pair_SF"/>
    <property type="match status" value="1"/>
</dbReference>
<gene>
    <name evidence="4" type="ORF">SAMN05421670_1020</name>
</gene>
<evidence type="ECO:0000256" key="1">
    <source>
        <dbReference type="ARBA" id="ARBA00022737"/>
    </source>
</evidence>
<dbReference type="STRING" id="126156.SAMN05421670_1020"/>
<organism evidence="4 5">
    <name type="scientific">Psychrobacillus psychrotolerans</name>
    <dbReference type="NCBI Taxonomy" id="126156"/>
    <lineage>
        <taxon>Bacteria</taxon>
        <taxon>Bacillati</taxon>
        <taxon>Bacillota</taxon>
        <taxon>Bacilli</taxon>
        <taxon>Bacillales</taxon>
        <taxon>Bacillaceae</taxon>
        <taxon>Psychrobacillus</taxon>
    </lineage>
</organism>
<proteinExistence type="predicted"/>
<name>A0A1I5VY63_9BACI</name>
<dbReference type="InterPro" id="IPR000644">
    <property type="entry name" value="CBS_dom"/>
</dbReference>
<dbReference type="InterPro" id="IPR046342">
    <property type="entry name" value="CBS_dom_sf"/>
</dbReference>
<keyword evidence="2" id="KW-0129">CBS domain</keyword>
<keyword evidence="5" id="KW-1185">Reference proteome</keyword>
<dbReference type="SUPFAM" id="SSF54631">
    <property type="entry name" value="CBS-domain pair"/>
    <property type="match status" value="1"/>
</dbReference>
<reference evidence="5" key="1">
    <citation type="submission" date="2016-10" db="EMBL/GenBank/DDBJ databases">
        <authorList>
            <person name="Varghese N."/>
            <person name="Submissions S."/>
        </authorList>
    </citation>
    <scope>NUCLEOTIDE SEQUENCE [LARGE SCALE GENOMIC DNA]</scope>
    <source>
        <strain evidence="5">DSM 11706</strain>
    </source>
</reference>
<evidence type="ECO:0000259" key="3">
    <source>
        <dbReference type="PROSITE" id="PS51371"/>
    </source>
</evidence>
<dbReference type="PANTHER" id="PTHR48108">
    <property type="entry name" value="CBS DOMAIN-CONTAINING PROTEIN CBSX2, CHLOROPLASTIC"/>
    <property type="match status" value="1"/>
</dbReference>
<evidence type="ECO:0000256" key="2">
    <source>
        <dbReference type="PROSITE-ProRule" id="PRU00703"/>
    </source>
</evidence>
<dbReference type="OrthoDB" id="1706107at2"/>
<accession>A0A1I5VY63</accession>
<evidence type="ECO:0000313" key="5">
    <source>
        <dbReference type="Proteomes" id="UP000198734"/>
    </source>
</evidence>
<keyword evidence="1" id="KW-0677">Repeat</keyword>
<feature type="domain" description="CBS" evidence="3">
    <location>
        <begin position="7"/>
        <end position="65"/>
    </location>
</feature>
<dbReference type="AlphaFoldDB" id="A0A1I5VY63"/>
<dbReference type="PROSITE" id="PS51371">
    <property type="entry name" value="CBS"/>
    <property type="match status" value="1"/>
</dbReference>
<dbReference type="InterPro" id="IPR051462">
    <property type="entry name" value="CBS_domain-containing"/>
</dbReference>
<evidence type="ECO:0000313" key="4">
    <source>
        <dbReference type="EMBL" id="SFQ12442.1"/>
    </source>
</evidence>
<dbReference type="PANTHER" id="PTHR48108:SF26">
    <property type="entry name" value="CBS DOMAIN-CONTAINING PROTEIN DDB_G0289609"/>
    <property type="match status" value="1"/>
</dbReference>
<dbReference type="RefSeq" id="WP_093534789.1">
    <property type="nucleotide sequence ID" value="NZ_CP183885.1"/>
</dbReference>
<sequence length="210" mass="24159">MFVKSVMIPKEKCVTVQVGTIVSSALRLLEEKEMDALPILDNGKYVGMFNKYLLYKAHFYSKLDKEAFMEQTKVTDIMTNEDVFVGYEDVFENAMIKLHDFPVLAVVEEGKFLGLVTRYDAVEQFKSAFGMNSKGTRITFTSVESEGRIQKMTDVLHKYHASVISIVTFDETDKLFRRIVLKIENDSKMDRILADLEKSGFRVLHIDKEE</sequence>
<dbReference type="Proteomes" id="UP000198734">
    <property type="component" value="Unassembled WGS sequence"/>
</dbReference>
<dbReference type="Pfam" id="PF00571">
    <property type="entry name" value="CBS"/>
    <property type="match status" value="2"/>
</dbReference>